<protein>
    <submittedName>
        <fullName evidence="2">Uncharacterized protein</fullName>
    </submittedName>
</protein>
<feature type="region of interest" description="Disordered" evidence="1">
    <location>
        <begin position="1"/>
        <end position="62"/>
    </location>
</feature>
<feature type="compositionally biased region" description="Low complexity" evidence="1">
    <location>
        <begin position="42"/>
        <end position="62"/>
    </location>
</feature>
<organism evidence="2">
    <name type="scientific">Tanacetum cinerariifolium</name>
    <name type="common">Dalmatian daisy</name>
    <name type="synonym">Chrysanthemum cinerariifolium</name>
    <dbReference type="NCBI Taxonomy" id="118510"/>
    <lineage>
        <taxon>Eukaryota</taxon>
        <taxon>Viridiplantae</taxon>
        <taxon>Streptophyta</taxon>
        <taxon>Embryophyta</taxon>
        <taxon>Tracheophyta</taxon>
        <taxon>Spermatophyta</taxon>
        <taxon>Magnoliopsida</taxon>
        <taxon>eudicotyledons</taxon>
        <taxon>Gunneridae</taxon>
        <taxon>Pentapetalae</taxon>
        <taxon>asterids</taxon>
        <taxon>campanulids</taxon>
        <taxon>Asterales</taxon>
        <taxon>Asteraceae</taxon>
        <taxon>Asteroideae</taxon>
        <taxon>Anthemideae</taxon>
        <taxon>Anthemidinae</taxon>
        <taxon>Tanacetum</taxon>
    </lineage>
</organism>
<name>A0A699RYJ1_TANCI</name>
<dbReference type="EMBL" id="BKCJ011116713">
    <property type="protein sequence ID" value="GFC88654.1"/>
    <property type="molecule type" value="Genomic_DNA"/>
</dbReference>
<evidence type="ECO:0000313" key="2">
    <source>
        <dbReference type="EMBL" id="GFC88654.1"/>
    </source>
</evidence>
<accession>A0A699RYJ1</accession>
<evidence type="ECO:0000256" key="1">
    <source>
        <dbReference type="SAM" id="MobiDB-lite"/>
    </source>
</evidence>
<comment type="caution">
    <text evidence="2">The sequence shown here is derived from an EMBL/GenBank/DDBJ whole genome shotgun (WGS) entry which is preliminary data.</text>
</comment>
<gene>
    <name evidence="2" type="ORF">Tci_860624</name>
</gene>
<sequence>PRNAGPGPNPRRGARGGRHVPGGGQRQPPAPRRHRRGPGPPRYYAARVCPAPGGAAPRRAAPLARRPWPLLARSSTRRAARSGRAGRQFAARIAGCRAGQKHCRTLLRSPHADQWRWRGG</sequence>
<proteinExistence type="predicted"/>
<dbReference type="AlphaFoldDB" id="A0A699RYJ1"/>
<reference evidence="2" key="1">
    <citation type="journal article" date="2019" name="Sci. Rep.">
        <title>Draft genome of Tanacetum cinerariifolium, the natural source of mosquito coil.</title>
        <authorList>
            <person name="Yamashiro T."/>
            <person name="Shiraishi A."/>
            <person name="Satake H."/>
            <person name="Nakayama K."/>
        </authorList>
    </citation>
    <scope>NUCLEOTIDE SEQUENCE</scope>
</reference>
<feature type="non-terminal residue" evidence="2">
    <location>
        <position position="1"/>
    </location>
</feature>